<protein>
    <submittedName>
        <fullName evidence="4">Response regulator transcription factor</fullName>
    </submittedName>
</protein>
<dbReference type="SMART" id="SM00850">
    <property type="entry name" value="LytTR"/>
    <property type="match status" value="1"/>
</dbReference>
<dbReference type="Gene3D" id="3.40.50.2300">
    <property type="match status" value="1"/>
</dbReference>
<dbReference type="Pfam" id="PF04397">
    <property type="entry name" value="LytTR"/>
    <property type="match status" value="1"/>
</dbReference>
<keyword evidence="5" id="KW-1185">Reference proteome</keyword>
<dbReference type="InterPro" id="IPR001789">
    <property type="entry name" value="Sig_transdc_resp-reg_receiver"/>
</dbReference>
<evidence type="ECO:0000313" key="4">
    <source>
        <dbReference type="EMBL" id="KAB1158337.1"/>
    </source>
</evidence>
<feature type="modified residue" description="4-aspartylphosphate" evidence="1">
    <location>
        <position position="54"/>
    </location>
</feature>
<dbReference type="EMBL" id="WAAU01000013">
    <property type="protein sequence ID" value="KAB1158337.1"/>
    <property type="molecule type" value="Genomic_DNA"/>
</dbReference>
<sequence>MYKCIIIDDEEPARDLLEKYCAKIDDLEVVGSFKSPLKCISIIENEDIDILLLDINMPDISGIDFLKSLKKQPKVIFTTAYREYALDGFELDASDYLLKPIEFYRFLRAINKVKQTFLKSNINSNKELTGSIQLKSSKKIYKVNFEDIIYIQSHHEYVMYHTKSVGKLMVYGTMKSVENILPNSHFYRIHRSYIVNSIYIKFIEGNSIVLDDNRLPLGESYKVDFIDKW</sequence>
<dbReference type="Pfam" id="PF00072">
    <property type="entry name" value="Response_reg"/>
    <property type="match status" value="1"/>
</dbReference>
<organism evidence="4 5">
    <name type="scientific">Tenacibaculum aiptasiae</name>
    <dbReference type="NCBI Taxonomy" id="426481"/>
    <lineage>
        <taxon>Bacteria</taxon>
        <taxon>Pseudomonadati</taxon>
        <taxon>Bacteroidota</taxon>
        <taxon>Flavobacteriia</taxon>
        <taxon>Flavobacteriales</taxon>
        <taxon>Flavobacteriaceae</taxon>
        <taxon>Tenacibaculum</taxon>
    </lineage>
</organism>
<name>A0A7J5AL50_9FLAO</name>
<accession>A0A7J5AL50</accession>
<dbReference type="SMART" id="SM00448">
    <property type="entry name" value="REC"/>
    <property type="match status" value="1"/>
</dbReference>
<comment type="caution">
    <text evidence="4">The sequence shown here is derived from an EMBL/GenBank/DDBJ whole genome shotgun (WGS) entry which is preliminary data.</text>
</comment>
<evidence type="ECO:0000256" key="1">
    <source>
        <dbReference type="PROSITE-ProRule" id="PRU00169"/>
    </source>
</evidence>
<dbReference type="InterPro" id="IPR046947">
    <property type="entry name" value="LytR-like"/>
</dbReference>
<dbReference type="GO" id="GO:0003677">
    <property type="term" value="F:DNA binding"/>
    <property type="evidence" value="ECO:0007669"/>
    <property type="project" value="InterPro"/>
</dbReference>
<dbReference type="PROSITE" id="PS50110">
    <property type="entry name" value="RESPONSE_REGULATORY"/>
    <property type="match status" value="1"/>
</dbReference>
<gene>
    <name evidence="4" type="ORF">F7018_09145</name>
</gene>
<dbReference type="PROSITE" id="PS50930">
    <property type="entry name" value="HTH_LYTTR"/>
    <property type="match status" value="1"/>
</dbReference>
<feature type="domain" description="Response regulatory" evidence="2">
    <location>
        <begin position="3"/>
        <end position="114"/>
    </location>
</feature>
<dbReference type="PANTHER" id="PTHR37299">
    <property type="entry name" value="TRANSCRIPTIONAL REGULATOR-RELATED"/>
    <property type="match status" value="1"/>
</dbReference>
<dbReference type="PANTHER" id="PTHR37299:SF1">
    <property type="entry name" value="STAGE 0 SPORULATION PROTEIN A HOMOLOG"/>
    <property type="match status" value="1"/>
</dbReference>
<dbReference type="Gene3D" id="2.40.50.1020">
    <property type="entry name" value="LytTr DNA-binding domain"/>
    <property type="match status" value="1"/>
</dbReference>
<feature type="domain" description="HTH LytTR-type" evidence="3">
    <location>
        <begin position="132"/>
        <end position="204"/>
    </location>
</feature>
<evidence type="ECO:0000259" key="3">
    <source>
        <dbReference type="PROSITE" id="PS50930"/>
    </source>
</evidence>
<dbReference type="Proteomes" id="UP000467305">
    <property type="component" value="Unassembled WGS sequence"/>
</dbReference>
<dbReference type="GO" id="GO:0000156">
    <property type="term" value="F:phosphorelay response regulator activity"/>
    <property type="evidence" value="ECO:0007669"/>
    <property type="project" value="InterPro"/>
</dbReference>
<evidence type="ECO:0000313" key="5">
    <source>
        <dbReference type="Proteomes" id="UP000467305"/>
    </source>
</evidence>
<dbReference type="InterPro" id="IPR011006">
    <property type="entry name" value="CheY-like_superfamily"/>
</dbReference>
<dbReference type="InterPro" id="IPR007492">
    <property type="entry name" value="LytTR_DNA-bd_dom"/>
</dbReference>
<keyword evidence="1" id="KW-0597">Phosphoprotein</keyword>
<proteinExistence type="predicted"/>
<dbReference type="AlphaFoldDB" id="A0A7J5AL50"/>
<dbReference type="SUPFAM" id="SSF52172">
    <property type="entry name" value="CheY-like"/>
    <property type="match status" value="1"/>
</dbReference>
<reference evidence="4 5" key="1">
    <citation type="submission" date="2019-09" db="EMBL/GenBank/DDBJ databases">
        <authorList>
            <person name="Cao W.R."/>
        </authorList>
    </citation>
    <scope>NUCLEOTIDE SEQUENCE [LARGE SCALE GENOMIC DNA]</scope>
    <source>
        <strain evidence="5">a4</strain>
    </source>
</reference>
<dbReference type="RefSeq" id="WP_150899761.1">
    <property type="nucleotide sequence ID" value="NZ_WAAU01000013.1"/>
</dbReference>
<dbReference type="OrthoDB" id="2168082at2"/>
<evidence type="ECO:0000259" key="2">
    <source>
        <dbReference type="PROSITE" id="PS50110"/>
    </source>
</evidence>